<dbReference type="InterPro" id="IPR037033">
    <property type="entry name" value="DNA-dir_RNAP_su2_hyb_sf"/>
</dbReference>
<sequence length="1058" mass="123337">MLYSQLPFSLKNTETRASKYLIFLKQLLRTKLIQLLPNKLHINHYKSILILHRKNLYLTTQKPLFNWNPYNTNYNPFYQVNLPITIITPIKIINYNLILFQFPKIDLNGNIIINGLKKTYISRFKRTDGFYFTTITIRGQIIYRIFLIFNYHFITIDFNSMTYKLQIWNGQNKIVVDFICFLHFWGCTNKDIISYSRYGNSFILSQILKQTYSNYDSIWSHSTSYCNNLISLTNIFSLNSNWNYLYKLKHPITPIFKDKLNNLFGSDIRNQLIFLSKDLINLLDLLFDFKFTPKSFPLNNNFGNQKLESIIDIIINQIPIIINKRLQNFINYIKINHSISLFNTTKFIPNFKELFMINPLIQYLDQINTLSEIMHKMKLTKINLKPTKDITLRDIKRSELGKLCLIDTNEGFNSGLIVYLPQNILQNKFGSLETPIKKLKSEDKNNFSDTLHSLNQEKTAIQLTKISTRKNLIFNNLNSVTIFKNLLDLKSNKNWLNSFLPQTSFFSLAENFIPFFFYNDPTRSLMGSKMQMQAVPLIYKQNANIITGNEQILSRKNSNLIYALQEGIVTYISSYKIIIRDLYNREVSYYLNTYKFSNQNTFQHNFPLVWVGERVTWGQLLAVNQDFIGSEFSIGNNLFVLYGSFLGYDFEDALIVNKTLINNNLFSSLHMDIYEIPFELSTNKCLEFTSNKIPKYSSYVKRNLNSFGFIKEGSKVIENDLLWAKCTFNKLKYTKESLQYFLFILFGSRLRNIKDTSLSIALGHSGRVVKIEMIIDKKLLNQTQYLKLRFFIIKQRLLEIGDKLWGRYGNKGVLAHIAHSADLPYTENGLYPDIITSSIGVPSRMNIGQLFETLIGLNCFYTNTRFWINNNLNSYFGANYLKILLYNYLKQGALLTGYNFNSYSTGKISFRDGRTGFPIKGACLFGCSLYMKLIHMIKDKIHYRTIGPYSSVIQQPIKGRSKKGGQRFGEMEVWALEAFGAAYNLKELLSIKSDDIQGRFNLQEYLLYNYNLTKSSIPEAFHLLMTELKGLALNIEAMTYSDENDQLRSIHTSFLPSK</sequence>
<evidence type="ECO:0000256" key="8">
    <source>
        <dbReference type="ARBA" id="ARBA00022679"/>
    </source>
</evidence>
<dbReference type="Pfam" id="PF04560">
    <property type="entry name" value="RNA_pol_Rpb2_7"/>
    <property type="match status" value="1"/>
</dbReference>
<comment type="function">
    <text evidence="1">DNA-dependent RNA polymerase catalyzes the transcription of DNA into RNA using the four ribonucleoside triphosphates as substrates.</text>
</comment>
<dbReference type="GO" id="GO:0000428">
    <property type="term" value="C:DNA-directed RNA polymerase complex"/>
    <property type="evidence" value="ECO:0007669"/>
    <property type="project" value="UniProtKB-KW"/>
</dbReference>
<feature type="domain" description="RNA polymerase Rpb2" evidence="18">
    <location>
        <begin position="362"/>
        <end position="420"/>
    </location>
</feature>
<dbReference type="GO" id="GO:0003677">
    <property type="term" value="F:DNA binding"/>
    <property type="evidence" value="ECO:0007669"/>
    <property type="project" value="InterPro"/>
</dbReference>
<dbReference type="Gene3D" id="2.40.50.150">
    <property type="match status" value="1"/>
</dbReference>
<evidence type="ECO:0000259" key="16">
    <source>
        <dbReference type="Pfam" id="PF00562"/>
    </source>
</evidence>
<keyword evidence="8" id="KW-0808">Transferase</keyword>
<evidence type="ECO:0000256" key="12">
    <source>
        <dbReference type="ARBA" id="ARBA00026088"/>
    </source>
</evidence>
<dbReference type="Gene3D" id="2.40.50.100">
    <property type="match status" value="1"/>
</dbReference>
<dbReference type="SUPFAM" id="SSF64484">
    <property type="entry name" value="beta and beta-prime subunits of DNA dependent RNA-polymerase"/>
    <property type="match status" value="1"/>
</dbReference>
<evidence type="ECO:0000256" key="15">
    <source>
        <dbReference type="RuleBase" id="RU000434"/>
    </source>
</evidence>
<dbReference type="InterPro" id="IPR007641">
    <property type="entry name" value="RNA_pol_Rpb2_7"/>
</dbReference>
<evidence type="ECO:0000256" key="2">
    <source>
        <dbReference type="ARBA" id="ARBA00004467"/>
    </source>
</evidence>
<dbReference type="GO" id="GO:0020011">
    <property type="term" value="C:apicoplast"/>
    <property type="evidence" value="ECO:0007669"/>
    <property type="project" value="UniProtKB-SubCell"/>
</dbReference>
<evidence type="ECO:0000256" key="6">
    <source>
        <dbReference type="ARBA" id="ARBA00022478"/>
    </source>
</evidence>
<accession>A0A5C1H883</accession>
<dbReference type="InterPro" id="IPR007645">
    <property type="entry name" value="RNA_pol_Rpb2_3"/>
</dbReference>
<dbReference type="InterPro" id="IPR014724">
    <property type="entry name" value="RNA_pol_RPB2_OB-fold"/>
</dbReference>
<evidence type="ECO:0000256" key="13">
    <source>
        <dbReference type="ARBA" id="ARBA00031090"/>
    </source>
</evidence>
<evidence type="ECO:0000256" key="9">
    <source>
        <dbReference type="ARBA" id="ARBA00022695"/>
    </source>
</evidence>
<dbReference type="GO" id="GO:0006351">
    <property type="term" value="P:DNA-templated transcription"/>
    <property type="evidence" value="ECO:0007669"/>
    <property type="project" value="InterPro"/>
</dbReference>
<dbReference type="Gene3D" id="2.40.270.10">
    <property type="entry name" value="DNA-directed RNA polymerase, subunit 2, domain 6"/>
    <property type="match status" value="1"/>
</dbReference>
<evidence type="ECO:0000256" key="5">
    <source>
        <dbReference type="ARBA" id="ARBA00021955"/>
    </source>
</evidence>
<dbReference type="Pfam" id="PF04565">
    <property type="entry name" value="RNA_pol_Rpb2_3"/>
    <property type="match status" value="1"/>
</dbReference>
<evidence type="ECO:0000256" key="3">
    <source>
        <dbReference type="ARBA" id="ARBA00006835"/>
    </source>
</evidence>
<dbReference type="EC" id="2.7.7.6" evidence="4"/>
<keyword evidence="6 19" id="KW-0240">DNA-directed RNA polymerase</keyword>
<evidence type="ECO:0000256" key="14">
    <source>
        <dbReference type="ARBA" id="ARBA00032782"/>
    </source>
</evidence>
<comment type="similarity">
    <text evidence="3 15">Belongs to the RNA polymerase beta chain family.</text>
</comment>
<dbReference type="Pfam" id="PF00562">
    <property type="entry name" value="RNA_pol_Rpb2_6"/>
    <property type="match status" value="1"/>
</dbReference>
<feature type="domain" description="DNA-directed RNA polymerase subunit 2 hybrid-binding" evidence="16">
    <location>
        <begin position="563"/>
        <end position="962"/>
    </location>
</feature>
<evidence type="ECO:0000256" key="10">
    <source>
        <dbReference type="ARBA" id="ARBA00022887"/>
    </source>
</evidence>
<gene>
    <name evidence="19" type="primary">rpoB</name>
</gene>
<feature type="domain" description="RNA polymerase Rpb2" evidence="17">
    <location>
        <begin position="964"/>
        <end position="1038"/>
    </location>
</feature>
<dbReference type="GO" id="GO:0003899">
    <property type="term" value="F:DNA-directed RNA polymerase activity"/>
    <property type="evidence" value="ECO:0007669"/>
    <property type="project" value="UniProtKB-EC"/>
</dbReference>
<dbReference type="AlphaFoldDB" id="A0A5C1H883"/>
<dbReference type="PANTHER" id="PTHR20856">
    <property type="entry name" value="DNA-DIRECTED RNA POLYMERASE I SUBUNIT 2"/>
    <property type="match status" value="1"/>
</dbReference>
<evidence type="ECO:0000256" key="7">
    <source>
        <dbReference type="ARBA" id="ARBA00022640"/>
    </source>
</evidence>
<dbReference type="GO" id="GO:0032549">
    <property type="term" value="F:ribonucleoside binding"/>
    <property type="evidence" value="ECO:0007669"/>
    <property type="project" value="InterPro"/>
</dbReference>
<organism evidence="19">
    <name type="scientific">Nephromyces sp. ex Molgula occidentalis</name>
    <dbReference type="NCBI Taxonomy" id="2544991"/>
    <lineage>
        <taxon>Eukaryota</taxon>
        <taxon>Sar</taxon>
        <taxon>Alveolata</taxon>
        <taxon>Apicomplexa</taxon>
        <taxon>Aconoidasida</taxon>
        <taxon>Nephromycida</taxon>
        <taxon>Nephromyces</taxon>
    </lineage>
</organism>
<reference evidence="19" key="1">
    <citation type="journal article" date="2019" name="Genome Biol. Evol.">
        <title>Nephromyces represents a diverse and novel lineage of the Apicomplexa that has retained apicoplasts.</title>
        <authorList>
            <person name="Munoz-Gomez S.A."/>
            <person name="Durnin K."/>
            <person name="Eme L."/>
            <person name="Paight C."/>
            <person name="Lane C.E."/>
            <person name="Saffo M.B."/>
            <person name="Slamovits C.H."/>
        </authorList>
    </citation>
    <scope>NUCLEOTIDE SEQUENCE</scope>
    <source>
        <strain evidence="19">638</strain>
    </source>
</reference>
<keyword evidence="7" id="KW-0934">Plastid</keyword>
<dbReference type="InterPro" id="IPR007120">
    <property type="entry name" value="DNA-dir_RNAP_su2_dom"/>
</dbReference>
<comment type="subcellular location">
    <subcellularLocation>
        <location evidence="2">Plastid</location>
        <location evidence="2">Apicoplast</location>
    </subcellularLocation>
</comment>
<evidence type="ECO:0000256" key="4">
    <source>
        <dbReference type="ARBA" id="ARBA00012418"/>
    </source>
</evidence>
<evidence type="ECO:0000313" key="19">
    <source>
        <dbReference type="EMBL" id="QEM01699.1"/>
    </source>
</evidence>
<dbReference type="EMBL" id="MK573204">
    <property type="protein sequence ID" value="QEM01699.1"/>
    <property type="molecule type" value="Genomic_DNA"/>
</dbReference>
<protein>
    <recommendedName>
        <fullName evidence="5">DNA-directed RNA polymerase subunit beta</fullName>
        <ecNumber evidence="4">2.7.7.6</ecNumber>
    </recommendedName>
    <alternativeName>
        <fullName evidence="14">PEP</fullName>
    </alternativeName>
    <alternativeName>
        <fullName evidence="13">Plastid-encoded RNA polymerase subunit beta</fullName>
    </alternativeName>
</protein>
<evidence type="ECO:0000256" key="11">
    <source>
        <dbReference type="ARBA" id="ARBA00023163"/>
    </source>
</evidence>
<comment type="subunit">
    <text evidence="12">In plastids the minimal PEP RNA polymerase catalytic core is composed of four subunits: alpha, beta, beta', and beta''. When a (nuclear-encoded) sigma factor is associated with the core the holoenzyme is formed, which can initiate transcription.</text>
</comment>
<name>A0A5C1H883_9APIC</name>
<keyword evidence="10" id="KW-0933">Apicoplast</keyword>
<evidence type="ECO:0000259" key="17">
    <source>
        <dbReference type="Pfam" id="PF04560"/>
    </source>
</evidence>
<dbReference type="Gene3D" id="3.90.1100.10">
    <property type="match status" value="2"/>
</dbReference>
<dbReference type="InterPro" id="IPR015712">
    <property type="entry name" value="DNA-dir_RNA_pol_su2"/>
</dbReference>
<proteinExistence type="inferred from homology"/>
<keyword evidence="11" id="KW-0804">Transcription</keyword>
<keyword evidence="9" id="KW-0548">Nucleotidyltransferase</keyword>
<evidence type="ECO:0000259" key="18">
    <source>
        <dbReference type="Pfam" id="PF04565"/>
    </source>
</evidence>
<dbReference type="Gene3D" id="3.90.1800.10">
    <property type="entry name" value="RNA polymerase alpha subunit dimerisation domain"/>
    <property type="match status" value="1"/>
</dbReference>
<evidence type="ECO:0000256" key="1">
    <source>
        <dbReference type="ARBA" id="ARBA00004026"/>
    </source>
</evidence>